<evidence type="ECO:0000256" key="1">
    <source>
        <dbReference type="SAM" id="Coils"/>
    </source>
</evidence>
<gene>
    <name evidence="2" type="ORF">FGG15_16010</name>
</gene>
<sequence length="427" mass="50386">MEYYRIKYFKNKEYTERCVCLLKSLREGLSRQIPKRQLNETLIFGTWNIREFDGNNKKYGPRKEDDFFYIAEIISRFDLLAIQEINEDLTPLKKVLKILGKNYEYIVTDVAAWKAGGNNERLGFIYDKRTVRFKGLAGELVLPQDMLIRNNDGIVERQFSRTPFKCSFQAGWFKFKVTTVHIYFGEESESSKKFQRRIDEIDKVAKVIAKNAKKESKSSQGRTWFNPYNYFIVGDFNIVGEGNISYDALAKNGFKTVKNRKGSNRSRTKFYDQISYYKTTDLDFEWKDSNKSSKQDHNNWDRTFNFFNYVYTDKQFPLFKKDVANYVSRSKDIFLDENQKLKTKLEDLKAKLSDATLSASKRKIFIGRQKKAQGKLEYHLALLAEDDAAQRKFYKESPWNTFQISDHLPLWVEIDINKSEEYLNSAF</sequence>
<dbReference type="RefSeq" id="WP_138838053.1">
    <property type="nucleotide sequence ID" value="NZ_VCNI01000002.1"/>
</dbReference>
<evidence type="ECO:0000313" key="2">
    <source>
        <dbReference type="EMBL" id="TMU55669.1"/>
    </source>
</evidence>
<keyword evidence="3" id="KW-1185">Reference proteome</keyword>
<keyword evidence="2" id="KW-0255">Endonuclease</keyword>
<dbReference type="EMBL" id="VCNI01000002">
    <property type="protein sequence ID" value="TMU55669.1"/>
    <property type="molecule type" value="Genomic_DNA"/>
</dbReference>
<evidence type="ECO:0000313" key="3">
    <source>
        <dbReference type="Proteomes" id="UP000751614"/>
    </source>
</evidence>
<feature type="coiled-coil region" evidence="1">
    <location>
        <begin position="331"/>
        <end position="358"/>
    </location>
</feature>
<reference evidence="2 3" key="1">
    <citation type="submission" date="2019-05" db="EMBL/GenBank/DDBJ databases">
        <title>Flagellimonas sp. AsT0115, sp. nov., isolated from a marine red algae, Asparagopsis taxiformis.</title>
        <authorList>
            <person name="Kim J."/>
            <person name="Jeong S.E."/>
            <person name="Jeon C.O."/>
        </authorList>
    </citation>
    <scope>NUCLEOTIDE SEQUENCE [LARGE SCALE GENOMIC DNA]</scope>
    <source>
        <strain evidence="2 3">AsT0115</strain>
    </source>
</reference>
<accession>A0ABY2WMQ6</accession>
<dbReference type="InterPro" id="IPR036691">
    <property type="entry name" value="Endo/exonu/phosph_ase_sf"/>
</dbReference>
<comment type="caution">
    <text evidence="2">The sequence shown here is derived from an EMBL/GenBank/DDBJ whole genome shotgun (WGS) entry which is preliminary data.</text>
</comment>
<keyword evidence="2" id="KW-0540">Nuclease</keyword>
<proteinExistence type="predicted"/>
<name>A0ABY2WMQ6_9FLAO</name>
<protein>
    <submittedName>
        <fullName evidence="2">Endonuclease</fullName>
    </submittedName>
</protein>
<dbReference type="GO" id="GO:0004519">
    <property type="term" value="F:endonuclease activity"/>
    <property type="evidence" value="ECO:0007669"/>
    <property type="project" value="UniProtKB-KW"/>
</dbReference>
<keyword evidence="2" id="KW-0378">Hydrolase</keyword>
<keyword evidence="1" id="KW-0175">Coiled coil</keyword>
<dbReference type="SUPFAM" id="SSF56219">
    <property type="entry name" value="DNase I-like"/>
    <property type="match status" value="1"/>
</dbReference>
<dbReference type="Gene3D" id="3.60.10.10">
    <property type="entry name" value="Endonuclease/exonuclease/phosphatase"/>
    <property type="match status" value="1"/>
</dbReference>
<dbReference type="CDD" id="cd10283">
    <property type="entry name" value="MnuA_DNase1-like"/>
    <property type="match status" value="1"/>
</dbReference>
<dbReference type="Proteomes" id="UP000751614">
    <property type="component" value="Unassembled WGS sequence"/>
</dbReference>
<organism evidence="2 3">
    <name type="scientific">Flagellimonas algicola</name>
    <dbReference type="NCBI Taxonomy" id="2583815"/>
    <lineage>
        <taxon>Bacteria</taxon>
        <taxon>Pseudomonadati</taxon>
        <taxon>Bacteroidota</taxon>
        <taxon>Flavobacteriia</taxon>
        <taxon>Flavobacteriales</taxon>
        <taxon>Flavobacteriaceae</taxon>
        <taxon>Flagellimonas</taxon>
    </lineage>
</organism>